<dbReference type="PANTHER" id="PTHR47197">
    <property type="entry name" value="PROTEIN NIRF"/>
    <property type="match status" value="1"/>
</dbReference>
<feature type="chain" id="PRO_5040257512" evidence="9">
    <location>
        <begin position="25"/>
        <end position="381"/>
    </location>
</feature>
<dbReference type="AlphaFoldDB" id="A0A9Q3YNS7"/>
<keyword evidence="5" id="KW-0574">Periplasm</keyword>
<dbReference type="SUPFAM" id="SSF50969">
    <property type="entry name" value="YVTN repeat-like/Quinoprotein amine dehydrogenase"/>
    <property type="match status" value="1"/>
</dbReference>
<dbReference type="Gene3D" id="2.130.10.10">
    <property type="entry name" value="YVTN repeat-like/Quinoprotein amine dehydrogenase"/>
    <property type="match status" value="1"/>
</dbReference>
<evidence type="ECO:0000256" key="4">
    <source>
        <dbReference type="ARBA" id="ARBA00022729"/>
    </source>
</evidence>
<keyword evidence="7" id="KW-0560">Oxidoreductase</keyword>
<name>A0A9Q3YNS7_9GAMM</name>
<dbReference type="GO" id="GO:0030058">
    <property type="term" value="F:aliphatic amine dehydrogenase activity"/>
    <property type="evidence" value="ECO:0007669"/>
    <property type="project" value="InterPro"/>
</dbReference>
<dbReference type="Pfam" id="PF06433">
    <property type="entry name" value="Me-amine-dh_H"/>
    <property type="match status" value="1"/>
</dbReference>
<evidence type="ECO:0000313" key="11">
    <source>
        <dbReference type="Proteomes" id="UP001108027"/>
    </source>
</evidence>
<evidence type="ECO:0000256" key="5">
    <source>
        <dbReference type="ARBA" id="ARBA00022764"/>
    </source>
</evidence>
<keyword evidence="8" id="KW-1015">Disulfide bond</keyword>
<feature type="disulfide bond" evidence="8">
    <location>
        <begin position="180"/>
        <end position="195"/>
    </location>
</feature>
<keyword evidence="6" id="KW-0249">Electron transport</keyword>
<evidence type="ECO:0000256" key="2">
    <source>
        <dbReference type="ARBA" id="ARBA00010548"/>
    </source>
</evidence>
<evidence type="ECO:0000256" key="8">
    <source>
        <dbReference type="PIRSR" id="PIRSR609451-50"/>
    </source>
</evidence>
<proteinExistence type="inferred from homology"/>
<keyword evidence="3" id="KW-0813">Transport</keyword>
<comment type="similarity">
    <text evidence="2">Belongs to the aromatic amine dehydrogenase heavy chain family.</text>
</comment>
<protein>
    <submittedName>
        <fullName evidence="10">Amine dehydrogenase</fullName>
    </submittedName>
</protein>
<dbReference type="InterPro" id="IPR015943">
    <property type="entry name" value="WD40/YVTN_repeat-like_dom_sf"/>
</dbReference>
<dbReference type="RefSeq" id="WP_228233996.1">
    <property type="nucleotide sequence ID" value="NZ_JAJGNA010000011.1"/>
</dbReference>
<dbReference type="InterPro" id="IPR051200">
    <property type="entry name" value="Host-pathogen_enzymatic-act"/>
</dbReference>
<dbReference type="GO" id="GO:0042597">
    <property type="term" value="C:periplasmic space"/>
    <property type="evidence" value="ECO:0007669"/>
    <property type="project" value="UniProtKB-SubCell"/>
</dbReference>
<accession>A0A9Q3YNS7</accession>
<evidence type="ECO:0000256" key="1">
    <source>
        <dbReference type="ARBA" id="ARBA00004418"/>
    </source>
</evidence>
<evidence type="ECO:0000256" key="3">
    <source>
        <dbReference type="ARBA" id="ARBA00022448"/>
    </source>
</evidence>
<keyword evidence="4 9" id="KW-0732">Signal</keyword>
<dbReference type="PANTHER" id="PTHR47197:SF3">
    <property type="entry name" value="DIHYDRO-HEME D1 DEHYDROGENASE"/>
    <property type="match status" value="1"/>
</dbReference>
<dbReference type="EMBL" id="JAJGNA010000011">
    <property type="protein sequence ID" value="MCC4309046.1"/>
    <property type="molecule type" value="Genomic_DNA"/>
</dbReference>
<keyword evidence="11" id="KW-1185">Reference proteome</keyword>
<evidence type="ECO:0000256" key="6">
    <source>
        <dbReference type="ARBA" id="ARBA00022982"/>
    </source>
</evidence>
<dbReference type="InterPro" id="IPR011044">
    <property type="entry name" value="Quino_amine_DH_bsu"/>
</dbReference>
<reference evidence="10" key="1">
    <citation type="submission" date="2021-10" db="EMBL/GenBank/DDBJ databases">
        <title>The diversity and Nitrogen Metabolism of Culturable Nitrate-Utilizing Bacteria Within the Oxygen Minimum Zone of the Changjiang (Yangtze River)Estuary.</title>
        <authorList>
            <person name="Zhang D."/>
            <person name="Zheng J."/>
            <person name="Liu S."/>
            <person name="He W."/>
        </authorList>
    </citation>
    <scope>NUCLEOTIDE SEQUENCE</scope>
    <source>
        <strain evidence="10">FXH-223</strain>
    </source>
</reference>
<comment type="caution">
    <text evidence="10">The sequence shown here is derived from an EMBL/GenBank/DDBJ whole genome shotgun (WGS) entry which is preliminary data.</text>
</comment>
<feature type="signal peptide" evidence="9">
    <location>
        <begin position="1"/>
        <end position="24"/>
    </location>
</feature>
<sequence length="381" mass="42301">MRLSRPLCTGLLLAAAAVSATAQAQLPVEKLGQNTTLPFPPDPHRSYIVDFEFNNMVATRVVVVDPDQRKVLGMLSTGGAAPAVLSHDQKTVYTADIFFERYVRGERTDVITAWDTSSLSPKWEVKIPSKRASTLTERYGLSTSADDRFVYIYNFTPATSVTVVDTNKQKVVNELAIPGCILNYPVGKRRFASLCGDGKLQMITLDDNGQEVDRNATPFFDPEKEKLVERAAGDGDTYYFVTTEGQVRGVDLSGKKPKKLPEWWLTTEQERQDGWAPGGWQLMAVAPALNRLYVLMHPDHAPHKWEDPSQTIWVFDLKTHKKVGTLETPSLVWSLNATSDDKPLLLGTNVEGGLDIFDLTKGEYVDTMDGVSKTPTLVINH</sequence>
<evidence type="ECO:0000256" key="9">
    <source>
        <dbReference type="SAM" id="SignalP"/>
    </source>
</evidence>
<dbReference type="Proteomes" id="UP001108027">
    <property type="component" value="Unassembled WGS sequence"/>
</dbReference>
<organism evidence="10 11">
    <name type="scientific">Alloalcanivorax marinus</name>
    <dbReference type="NCBI Taxonomy" id="1177169"/>
    <lineage>
        <taxon>Bacteria</taxon>
        <taxon>Pseudomonadati</taxon>
        <taxon>Pseudomonadota</taxon>
        <taxon>Gammaproteobacteria</taxon>
        <taxon>Oceanospirillales</taxon>
        <taxon>Alcanivoracaceae</taxon>
        <taxon>Alloalcanivorax</taxon>
    </lineage>
</organism>
<evidence type="ECO:0000256" key="7">
    <source>
        <dbReference type="ARBA" id="ARBA00023002"/>
    </source>
</evidence>
<dbReference type="InterPro" id="IPR009451">
    <property type="entry name" value="Metamine_DH_Hvc"/>
</dbReference>
<evidence type="ECO:0000313" key="10">
    <source>
        <dbReference type="EMBL" id="MCC4309046.1"/>
    </source>
</evidence>
<gene>
    <name evidence="10" type="ORF">LL252_10735</name>
</gene>
<comment type="subcellular location">
    <subcellularLocation>
        <location evidence="1">Periplasm</location>
    </subcellularLocation>
</comment>